<evidence type="ECO:0000313" key="2">
    <source>
        <dbReference type="Proteomes" id="UP000237347"/>
    </source>
</evidence>
<dbReference type="GO" id="GO:0008483">
    <property type="term" value="F:transaminase activity"/>
    <property type="evidence" value="ECO:0007669"/>
    <property type="project" value="UniProtKB-KW"/>
</dbReference>
<protein>
    <submittedName>
        <fullName evidence="1">Nicotianamine aminotransferase b</fullName>
    </submittedName>
</protein>
<reference evidence="1 2" key="1">
    <citation type="journal article" date="2018" name="Sci. Data">
        <title>The draft genome sequence of cork oak.</title>
        <authorList>
            <person name="Ramos A.M."/>
            <person name="Usie A."/>
            <person name="Barbosa P."/>
            <person name="Barros P.M."/>
            <person name="Capote T."/>
            <person name="Chaves I."/>
            <person name="Simoes F."/>
            <person name="Abreu I."/>
            <person name="Carrasquinho I."/>
            <person name="Faro C."/>
            <person name="Guimaraes J.B."/>
            <person name="Mendonca D."/>
            <person name="Nobrega F."/>
            <person name="Rodrigues L."/>
            <person name="Saibo N.J.M."/>
            <person name="Varela M.C."/>
            <person name="Egas C."/>
            <person name="Matos J."/>
            <person name="Miguel C.M."/>
            <person name="Oliveira M.M."/>
            <person name="Ricardo C.P."/>
            <person name="Goncalves S."/>
        </authorList>
    </citation>
    <scope>NUCLEOTIDE SEQUENCE [LARGE SCALE GENOMIC DNA]</scope>
    <source>
        <strain evidence="2">cv. HL8</strain>
    </source>
</reference>
<gene>
    <name evidence="1" type="primary">naat-B</name>
    <name evidence="1" type="ORF">CFP56_029326</name>
</gene>
<dbReference type="Proteomes" id="UP000237347">
    <property type="component" value="Unassembled WGS sequence"/>
</dbReference>
<keyword evidence="1" id="KW-0808">Transferase</keyword>
<proteinExistence type="predicted"/>
<dbReference type="EMBL" id="PKMF04000048">
    <property type="protein sequence ID" value="KAK7855144.1"/>
    <property type="molecule type" value="Genomic_DNA"/>
</dbReference>
<comment type="caution">
    <text evidence="1">The sequence shown here is derived from an EMBL/GenBank/DDBJ whole genome shotgun (WGS) entry which is preliminary data.</text>
</comment>
<accession>A0AAW0LUT0</accession>
<sequence length="101" mass="11198">MVASWIPLSRRVDILQLLHIQSCLQMFIEKDGNGAIGLSGCLCYHSSPGTSCLPVFVTYLKYGVALGMKNWLRITFAVEPSALEDGLGRIKAFCQRHAKKQ</sequence>
<dbReference type="AlphaFoldDB" id="A0AAW0LUT0"/>
<name>A0AAW0LUT0_QUESU</name>
<dbReference type="InterPro" id="IPR015422">
    <property type="entry name" value="PyrdxlP-dep_Trfase_small"/>
</dbReference>
<dbReference type="Gene3D" id="3.90.1150.10">
    <property type="entry name" value="Aspartate Aminotransferase, domain 1"/>
    <property type="match status" value="1"/>
</dbReference>
<organism evidence="1 2">
    <name type="scientific">Quercus suber</name>
    <name type="common">Cork oak</name>
    <dbReference type="NCBI Taxonomy" id="58331"/>
    <lineage>
        <taxon>Eukaryota</taxon>
        <taxon>Viridiplantae</taxon>
        <taxon>Streptophyta</taxon>
        <taxon>Embryophyta</taxon>
        <taxon>Tracheophyta</taxon>
        <taxon>Spermatophyta</taxon>
        <taxon>Magnoliopsida</taxon>
        <taxon>eudicotyledons</taxon>
        <taxon>Gunneridae</taxon>
        <taxon>Pentapetalae</taxon>
        <taxon>rosids</taxon>
        <taxon>fabids</taxon>
        <taxon>Fagales</taxon>
        <taxon>Fagaceae</taxon>
        <taxon>Quercus</taxon>
    </lineage>
</organism>
<keyword evidence="2" id="KW-1185">Reference proteome</keyword>
<keyword evidence="1" id="KW-0032">Aminotransferase</keyword>
<evidence type="ECO:0000313" key="1">
    <source>
        <dbReference type="EMBL" id="KAK7855144.1"/>
    </source>
</evidence>